<evidence type="ECO:0000256" key="5">
    <source>
        <dbReference type="ARBA" id="ARBA00023136"/>
    </source>
</evidence>
<dbReference type="Pfam" id="PF22813">
    <property type="entry name" value="TcaA_2nd"/>
    <property type="match status" value="1"/>
</dbReference>
<comment type="caution">
    <text evidence="11">The sequence shown here is derived from an EMBL/GenBank/DDBJ whole genome shotgun (WGS) entry which is preliminary data.</text>
</comment>
<dbReference type="InterPro" id="IPR054528">
    <property type="entry name" value="TcaA_5th"/>
</dbReference>
<feature type="domain" description="TcaA 4th" evidence="9">
    <location>
        <begin position="200"/>
        <end position="272"/>
    </location>
</feature>
<dbReference type="Proteomes" id="UP000676456">
    <property type="component" value="Unassembled WGS sequence"/>
</dbReference>
<dbReference type="PANTHER" id="PTHR40038">
    <property type="entry name" value="MEMBRANE-ASSOCIATED PROTEIN TCAA"/>
    <property type="match status" value="1"/>
</dbReference>
<evidence type="ECO:0000256" key="3">
    <source>
        <dbReference type="ARBA" id="ARBA00022692"/>
    </source>
</evidence>
<organism evidence="11 12">
    <name type="scientific">Lederbergia citrea</name>
    <dbReference type="NCBI Taxonomy" id="2833581"/>
    <lineage>
        <taxon>Bacteria</taxon>
        <taxon>Bacillati</taxon>
        <taxon>Bacillota</taxon>
        <taxon>Bacilli</taxon>
        <taxon>Bacillales</taxon>
        <taxon>Bacillaceae</taxon>
        <taxon>Lederbergia</taxon>
    </lineage>
</organism>
<keyword evidence="3 6" id="KW-0812">Transmembrane</keyword>
<dbReference type="PANTHER" id="PTHR40038:SF1">
    <property type="entry name" value="MEMBRANE-ASSOCIATED PROTEIN TCAA"/>
    <property type="match status" value="1"/>
</dbReference>
<proteinExistence type="predicted"/>
<dbReference type="InterPro" id="IPR056902">
    <property type="entry name" value="NTF2_YvbJ"/>
</dbReference>
<evidence type="ECO:0000259" key="9">
    <source>
        <dbReference type="Pfam" id="PF22820"/>
    </source>
</evidence>
<evidence type="ECO:0000256" key="6">
    <source>
        <dbReference type="SAM" id="Phobius"/>
    </source>
</evidence>
<dbReference type="RefSeq" id="WP_213098325.1">
    <property type="nucleotide sequence ID" value="NZ_JAGYPH010000002.1"/>
</dbReference>
<comment type="subcellular location">
    <subcellularLocation>
        <location evidence="1">Cell membrane</location>
        <topology evidence="1">Single-pass membrane protein</topology>
    </subcellularLocation>
</comment>
<dbReference type="GO" id="GO:0005886">
    <property type="term" value="C:plasma membrane"/>
    <property type="evidence" value="ECO:0007669"/>
    <property type="project" value="UniProtKB-SubCell"/>
</dbReference>
<evidence type="ECO:0000256" key="1">
    <source>
        <dbReference type="ARBA" id="ARBA00004162"/>
    </source>
</evidence>
<keyword evidence="5 6" id="KW-0472">Membrane</keyword>
<evidence type="ECO:0000313" key="12">
    <source>
        <dbReference type="Proteomes" id="UP000676456"/>
    </source>
</evidence>
<gene>
    <name evidence="11" type="ORF">KHA91_11160</name>
</gene>
<dbReference type="InterPro" id="IPR054530">
    <property type="entry name" value="TcaA_4th"/>
</dbReference>
<evidence type="ECO:0000256" key="4">
    <source>
        <dbReference type="ARBA" id="ARBA00022989"/>
    </source>
</evidence>
<reference evidence="11 12" key="1">
    <citation type="submission" date="2021-05" db="EMBL/GenBank/DDBJ databases">
        <title>Novel Bacillus species.</title>
        <authorList>
            <person name="Liu G."/>
        </authorList>
    </citation>
    <scope>NUCLEOTIDE SEQUENCE [LARGE SCALE GENOMIC DNA]</scope>
    <source>
        <strain evidence="11 12">FJAT-49682</strain>
    </source>
</reference>
<evidence type="ECO:0000259" key="7">
    <source>
        <dbReference type="Pfam" id="PF22813"/>
    </source>
</evidence>
<feature type="domain" description="YvbJ-like NTF2-like" evidence="10">
    <location>
        <begin position="289"/>
        <end position="403"/>
    </location>
</feature>
<dbReference type="Pfam" id="PF22820">
    <property type="entry name" value="TcaA_3rd_4th"/>
    <property type="match status" value="1"/>
</dbReference>
<name>A0A942Z5F0_9BACI</name>
<dbReference type="Pfam" id="PF25155">
    <property type="entry name" value="NTF2_YvbJ"/>
    <property type="match status" value="1"/>
</dbReference>
<feature type="domain" description="TcaA protein NTF2-like" evidence="8">
    <location>
        <begin position="445"/>
        <end position="555"/>
    </location>
</feature>
<accession>A0A942Z5F0</accession>
<evidence type="ECO:0000313" key="11">
    <source>
        <dbReference type="EMBL" id="MBS4223302.1"/>
    </source>
</evidence>
<keyword evidence="12" id="KW-1185">Reference proteome</keyword>
<feature type="domain" description="TcaA second" evidence="7">
    <location>
        <begin position="33"/>
        <end position="115"/>
    </location>
</feature>
<keyword evidence="4 6" id="KW-1133">Transmembrane helix</keyword>
<evidence type="ECO:0000256" key="2">
    <source>
        <dbReference type="ARBA" id="ARBA00022475"/>
    </source>
</evidence>
<dbReference type="InterPro" id="IPR054529">
    <property type="entry name" value="TcaA_2nd"/>
</dbReference>
<dbReference type="EMBL" id="JAGYPN010000002">
    <property type="protein sequence ID" value="MBS4223302.1"/>
    <property type="molecule type" value="Genomic_DNA"/>
</dbReference>
<evidence type="ECO:0000259" key="10">
    <source>
        <dbReference type="Pfam" id="PF25155"/>
    </source>
</evidence>
<feature type="transmembrane region" description="Helical" evidence="6">
    <location>
        <begin position="7"/>
        <end position="26"/>
    </location>
</feature>
<sequence length="562" mass="63953">MTKKQKIITCIAAAVILVFTSFYIWGNSYVSADNTTKRFYEAISKKDSNALQKLALTNHGKFITKAEAKALLALAEEDNNYMNDQLLSITSTQLSSDDGLFHVIENGKWLGLFKRHSVLLKSQYAKLRIPYEGVKSTFNGEKFPVKESKDHWIVYGPMAPGVYELESSYKGEFTEVSSKEKIVLADEFGEWTTRDVELEASYVTLEINNRTNAPIDSAYVELNGKKVKFDEFLKIEQLGPFKLDGSASVFAVLETPWGKIESEKVDLTNSHHQLDPDVTNKELIASLSDTILLFGEEFVQATAALDVSIFSSLTKEYMKELESDYGNNDAVFTGQLDSIEINFDSLNFDMDSNEIYAFVPAKFFFQYAFHELGEKADLEKVESVLDLELRYEPKEKKWLVNSSDESYSWYDDFTATKTIAGSKQLHGPSKAVIAASQQIKDNESAEEIAEFIYSYNEESVRAINYRDFSIVSGMINPNGPRYKEQSDYLDYIESKEITEEFLSTSVESSKKIDNNTWEVVTVETFLIIKPDSSREAKFRTRNLVKNIEGEWKLHELLETKEI</sequence>
<keyword evidence="2" id="KW-1003">Cell membrane</keyword>
<protein>
    <submittedName>
        <fullName evidence="11">Uncharacterized protein</fullName>
    </submittedName>
</protein>
<dbReference type="Pfam" id="PF22819">
    <property type="entry name" value="TcaA_5th"/>
    <property type="match status" value="1"/>
</dbReference>
<evidence type="ECO:0000259" key="8">
    <source>
        <dbReference type="Pfam" id="PF22819"/>
    </source>
</evidence>
<dbReference type="AlphaFoldDB" id="A0A942Z5F0"/>